<keyword evidence="1" id="KW-0472">Membrane</keyword>
<feature type="transmembrane region" description="Helical" evidence="1">
    <location>
        <begin position="54"/>
        <end position="74"/>
    </location>
</feature>
<evidence type="ECO:0000256" key="1">
    <source>
        <dbReference type="SAM" id="Phobius"/>
    </source>
</evidence>
<accession>A0A3Y9C2H5</accession>
<keyword evidence="1" id="KW-1133">Transmembrane helix</keyword>
<dbReference type="Pfam" id="PF12696">
    <property type="entry name" value="TraG-D_C"/>
    <property type="match status" value="1"/>
</dbReference>
<comment type="caution">
    <text evidence="3">The sequence shown here is derived from an EMBL/GenBank/DDBJ whole genome shotgun (WGS) entry which is preliminary data.</text>
</comment>
<dbReference type="SUPFAM" id="SSF52540">
    <property type="entry name" value="P-loop containing nucleoside triphosphate hydrolases"/>
    <property type="match status" value="1"/>
</dbReference>
<dbReference type="InterPro" id="IPR048176">
    <property type="entry name" value="TrbC"/>
</dbReference>
<gene>
    <name evidence="3" type="ORF">AU894_18450</name>
</gene>
<dbReference type="EMBL" id="AAAFYZ010000052">
    <property type="protein sequence ID" value="EAB8478166.1"/>
    <property type="molecule type" value="Genomic_DNA"/>
</dbReference>
<sequence>MATGNANANTRPVDKSRVRQITQSTWIDDYLLAPVTVQAGLVVILLLTFLRTWILIPGVFATSIWLLTFFGQIFRMPLRMPKDIGGIDMTTERENALEFKGPMGLFRFTRRRLTWEKSAGIMCLGHARRRFLGRELWLTRDDCLRHMQLLATTGSGKTEALLSLQLNSICMGRGMTFSDGKAETVLAYAIWSLMRRYGQEDNYYVLNFLNGGRDRFDELLGNDRTRPQSNSINFFGDAIATFIIQLMESLLPQVGAGEAGWQDKARPMLYGLVYALHYKCKKENIRLSQSLIQKHLPLKKMAGLYIEGKQNGWHDEALNALESYLNTLAGFRMELVSRPSEWDQGVYDQHGFLIQQFSRMLAMFNDVYGHIFSSDAGDIDIRDVLHNDRTLVVLIPALELSKSESANLGKLYISAKRMVIARDLGYQLEGKRKDVLTSKKYYNPFPYPDVHDELGSYFAPGMDDLAAQMRSLGLMLVISAQDIQRFVAQFKGEYQTVNANTLVKWFMALQDEKDTFELAKATAGKDYYAELGEMKRTPGTVSSSYEEANTTYIREKNRITLDELKDLNPGEGFISFKSALVPGSAIYIPDDEKLSSKLELRINRFIDTGTPTEADLIAQNPHLKRLLPPSEMEVSMVLQRTDEIIAGSETHTLQPLMDPILARLMKVAMDLDNRCDISYTPTQRGILLFEAARDVLKTRGKKWFTVKTQPNPLKVSDAMAYKLASQSATATNQENQQSSGS</sequence>
<dbReference type="Gene3D" id="3.40.50.300">
    <property type="entry name" value="P-loop containing nucleotide triphosphate hydrolases"/>
    <property type="match status" value="1"/>
</dbReference>
<dbReference type="InterPro" id="IPR027417">
    <property type="entry name" value="P-loop_NTPase"/>
</dbReference>
<reference evidence="3" key="1">
    <citation type="submission" date="2018-08" db="EMBL/GenBank/DDBJ databases">
        <authorList>
            <person name="Ashton P.M."/>
            <person name="Dallman T."/>
            <person name="Nair S."/>
            <person name="De Pinna E."/>
            <person name="Peters T."/>
            <person name="Grant K."/>
        </authorList>
    </citation>
    <scope>NUCLEOTIDE SEQUENCE [LARGE SCALE GENOMIC DNA]</scope>
    <source>
        <strain evidence="3">43913</strain>
    </source>
</reference>
<evidence type="ECO:0000313" key="3">
    <source>
        <dbReference type="EMBL" id="EAB8478166.1"/>
    </source>
</evidence>
<protein>
    <submittedName>
        <fullName evidence="3">Type IV secretory system conjugative DNA transfer family protein</fullName>
    </submittedName>
</protein>
<dbReference type="AlphaFoldDB" id="A0A3Y9C2H5"/>
<evidence type="ECO:0000259" key="2">
    <source>
        <dbReference type="Pfam" id="PF12696"/>
    </source>
</evidence>
<keyword evidence="1" id="KW-0812">Transmembrane</keyword>
<feature type="transmembrane region" description="Helical" evidence="1">
    <location>
        <begin position="30"/>
        <end position="48"/>
    </location>
</feature>
<feature type="domain" description="TraD/TraG TraM recognition site" evidence="2">
    <location>
        <begin position="452"/>
        <end position="567"/>
    </location>
</feature>
<name>A0A3Y9C2H5_SALEB</name>
<dbReference type="NCBIfam" id="NF041447">
    <property type="entry name" value="TrbC_conju"/>
    <property type="match status" value="1"/>
</dbReference>
<dbReference type="Proteomes" id="UP000839644">
    <property type="component" value="Unassembled WGS sequence"/>
</dbReference>
<dbReference type="InterPro" id="IPR032689">
    <property type="entry name" value="TraG-D_C"/>
</dbReference>
<proteinExistence type="predicted"/>
<organism evidence="3">
    <name type="scientific">Salmonella enterica subsp. enterica serovar Java</name>
    <dbReference type="NCBI Taxonomy" id="224729"/>
    <lineage>
        <taxon>Bacteria</taxon>
        <taxon>Pseudomonadati</taxon>
        <taxon>Pseudomonadota</taxon>
        <taxon>Gammaproteobacteria</taxon>
        <taxon>Enterobacterales</taxon>
        <taxon>Enterobacteriaceae</taxon>
        <taxon>Salmonella</taxon>
    </lineage>
</organism>